<name>A0AAV3Q4N4_LITER</name>
<dbReference type="Pfam" id="PF09425">
    <property type="entry name" value="Jas_motif"/>
    <property type="match status" value="1"/>
</dbReference>
<proteinExistence type="predicted"/>
<feature type="compositionally biased region" description="Polar residues" evidence="1">
    <location>
        <begin position="7"/>
        <end position="18"/>
    </location>
</feature>
<feature type="region of interest" description="Disordered" evidence="1">
    <location>
        <begin position="69"/>
        <end position="99"/>
    </location>
</feature>
<dbReference type="Proteomes" id="UP001454036">
    <property type="component" value="Unassembled WGS sequence"/>
</dbReference>
<gene>
    <name evidence="2" type="ORF">LIER_15406</name>
</gene>
<feature type="compositionally biased region" description="Polar residues" evidence="1">
    <location>
        <begin position="28"/>
        <end position="42"/>
    </location>
</feature>
<evidence type="ECO:0000256" key="1">
    <source>
        <dbReference type="SAM" id="MobiDB-lite"/>
    </source>
</evidence>
<protein>
    <submittedName>
        <fullName evidence="2">Uncharacterized protein</fullName>
    </submittedName>
</protein>
<organism evidence="2 3">
    <name type="scientific">Lithospermum erythrorhizon</name>
    <name type="common">Purple gromwell</name>
    <name type="synonym">Lithospermum officinale var. erythrorhizon</name>
    <dbReference type="NCBI Taxonomy" id="34254"/>
    <lineage>
        <taxon>Eukaryota</taxon>
        <taxon>Viridiplantae</taxon>
        <taxon>Streptophyta</taxon>
        <taxon>Embryophyta</taxon>
        <taxon>Tracheophyta</taxon>
        <taxon>Spermatophyta</taxon>
        <taxon>Magnoliopsida</taxon>
        <taxon>eudicotyledons</taxon>
        <taxon>Gunneridae</taxon>
        <taxon>Pentapetalae</taxon>
        <taxon>asterids</taxon>
        <taxon>lamiids</taxon>
        <taxon>Boraginales</taxon>
        <taxon>Boraginaceae</taxon>
        <taxon>Boraginoideae</taxon>
        <taxon>Lithospermeae</taxon>
        <taxon>Lithospermum</taxon>
    </lineage>
</organism>
<dbReference type="AlphaFoldDB" id="A0AAV3Q4N4"/>
<feature type="region of interest" description="Disordered" evidence="1">
    <location>
        <begin position="1"/>
        <end position="42"/>
    </location>
</feature>
<accession>A0AAV3Q4N4</accession>
<feature type="compositionally biased region" description="Polar residues" evidence="1">
    <location>
        <begin position="83"/>
        <end position="99"/>
    </location>
</feature>
<evidence type="ECO:0000313" key="2">
    <source>
        <dbReference type="EMBL" id="GAA0158351.1"/>
    </source>
</evidence>
<sequence length="99" mass="10944">MRIAGSASASVTTNSNRTLELLPKENHCTNNTQLPAKQSSPSPWFARGGLAMARKATLARFLEKRMHRLSNARPYNLNEKFPGSNSEQASSETNVSPWQ</sequence>
<keyword evidence="3" id="KW-1185">Reference proteome</keyword>
<evidence type="ECO:0000313" key="3">
    <source>
        <dbReference type="Proteomes" id="UP001454036"/>
    </source>
</evidence>
<reference evidence="2 3" key="1">
    <citation type="submission" date="2024-01" db="EMBL/GenBank/DDBJ databases">
        <title>The complete chloroplast genome sequence of Lithospermum erythrorhizon: insights into the phylogenetic relationship among Boraginaceae species and the maternal lineages of purple gromwells.</title>
        <authorList>
            <person name="Okada T."/>
            <person name="Watanabe K."/>
        </authorList>
    </citation>
    <scope>NUCLEOTIDE SEQUENCE [LARGE SCALE GENOMIC DNA]</scope>
</reference>
<dbReference type="InterPro" id="IPR018467">
    <property type="entry name" value="CCT_CS"/>
</dbReference>
<dbReference type="EMBL" id="BAABME010003327">
    <property type="protein sequence ID" value="GAA0158351.1"/>
    <property type="molecule type" value="Genomic_DNA"/>
</dbReference>
<comment type="caution">
    <text evidence="2">The sequence shown here is derived from an EMBL/GenBank/DDBJ whole genome shotgun (WGS) entry which is preliminary data.</text>
</comment>